<dbReference type="GO" id="GO:1904680">
    <property type="term" value="F:peptide transmembrane transporter activity"/>
    <property type="evidence" value="ECO:0007669"/>
    <property type="project" value="TreeGrafter"/>
</dbReference>
<evidence type="ECO:0000256" key="3">
    <source>
        <dbReference type="ARBA" id="ARBA00022448"/>
    </source>
</evidence>
<evidence type="ECO:0000256" key="4">
    <source>
        <dbReference type="ARBA" id="ARBA00022729"/>
    </source>
</evidence>
<keyword evidence="4 5" id="KW-0732">Signal</keyword>
<organism evidence="7 8">
    <name type="scientific">Eubacterium maltosivorans</name>
    <dbReference type="NCBI Taxonomy" id="2041044"/>
    <lineage>
        <taxon>Bacteria</taxon>
        <taxon>Bacillati</taxon>
        <taxon>Bacillota</taxon>
        <taxon>Clostridia</taxon>
        <taxon>Eubacteriales</taxon>
        <taxon>Eubacteriaceae</taxon>
        <taxon>Eubacterium</taxon>
    </lineage>
</organism>
<dbReference type="EMBL" id="CP029487">
    <property type="protein sequence ID" value="QCT71302.1"/>
    <property type="molecule type" value="Genomic_DNA"/>
</dbReference>
<dbReference type="PANTHER" id="PTHR30290">
    <property type="entry name" value="PERIPLASMIC BINDING COMPONENT OF ABC TRANSPORTER"/>
    <property type="match status" value="1"/>
</dbReference>
<reference evidence="7 8" key="1">
    <citation type="submission" date="2018-05" db="EMBL/GenBank/DDBJ databases">
        <title>Genome comparison of Eubacterium sp.</title>
        <authorList>
            <person name="Feng Y."/>
            <person name="Sanchez-Andrea I."/>
            <person name="Stams A.J.M."/>
            <person name="De Vos W.M."/>
        </authorList>
    </citation>
    <scope>NUCLEOTIDE SEQUENCE [LARGE SCALE GENOMIC DNA]</scope>
    <source>
        <strain evidence="7 8">YI</strain>
    </source>
</reference>
<feature type="domain" description="Solute-binding protein family 5" evidence="6">
    <location>
        <begin position="80"/>
        <end position="439"/>
    </location>
</feature>
<gene>
    <name evidence="7" type="ORF">CPZ25_008150</name>
</gene>
<dbReference type="GO" id="GO:0042597">
    <property type="term" value="C:periplasmic space"/>
    <property type="evidence" value="ECO:0007669"/>
    <property type="project" value="UniProtKB-ARBA"/>
</dbReference>
<keyword evidence="8" id="KW-1185">Reference proteome</keyword>
<evidence type="ECO:0000259" key="6">
    <source>
        <dbReference type="Pfam" id="PF00496"/>
    </source>
</evidence>
<dbReference type="Gene3D" id="3.10.105.10">
    <property type="entry name" value="Dipeptide-binding Protein, Domain 3"/>
    <property type="match status" value="1"/>
</dbReference>
<comment type="similarity">
    <text evidence="2">Belongs to the bacterial solute-binding protein 5 family.</text>
</comment>
<feature type="signal peptide" evidence="5">
    <location>
        <begin position="1"/>
        <end position="21"/>
    </location>
</feature>
<dbReference type="InterPro" id="IPR030678">
    <property type="entry name" value="Peptide/Ni-bd"/>
</dbReference>
<dbReference type="RefSeq" id="WP_074618346.1">
    <property type="nucleotide sequence ID" value="NZ_CABJDW020000003.1"/>
</dbReference>
<keyword evidence="3" id="KW-0813">Transport</keyword>
<dbReference type="Proteomes" id="UP000218387">
    <property type="component" value="Chromosome"/>
</dbReference>
<dbReference type="KEGG" id="emt:CPZ25_008150"/>
<dbReference type="InterPro" id="IPR039424">
    <property type="entry name" value="SBP_5"/>
</dbReference>
<dbReference type="SUPFAM" id="SSF53850">
    <property type="entry name" value="Periplasmic binding protein-like II"/>
    <property type="match status" value="1"/>
</dbReference>
<dbReference type="GO" id="GO:0043190">
    <property type="term" value="C:ATP-binding cassette (ABC) transporter complex"/>
    <property type="evidence" value="ECO:0007669"/>
    <property type="project" value="InterPro"/>
</dbReference>
<protein>
    <submittedName>
        <fullName evidence="7">ABC transporter substrate-binding protein</fullName>
    </submittedName>
</protein>
<sequence>MKSVKKLFALLLVAVLAIGVAGCGTGGSSSGGTSSDGKVRVAMQDPNVPIDPQKQTSSYLMMVADQITQPLISLKNDGTLAPELIKEMPKISDDGLTYSFELKDNVKFHNGETVKTSDVKYSFERLLTEGVMGSMIDQIVGAQALIDKTATSLEGFKIIDDQKFDIVLEQPFSPFTSTIATAYVAIYPEQACKDAGEDWGRTVLYGTGPYKMDSYVAGQGIECSKFEDYHGEPAKNAGVSFKFMEDANTQVMEFQKGNIDIVQLDATLYPQYKDNADIKDSIHSFMPIGEIYLTPSVEMIPEVKVREALSYAIDREAICKDLLNGTAVPAKTFLPDGLIGYNESAPAFEYNPEKAKQLLAEAGYPNGYTIDVPLSSKYPFKTKIATAIQDQARAAGFTLNLSEVDGAAYNDMDLGGQIPLGVSNWYVDYIDPDGMIYQRFAPIVTMTHSSKYQNPEFDALLNEGRQITDESKRQEIYSKADQMITRQDYAAIPICHETKYYLMNSAVKNFEVTDMFRFHFETAELS</sequence>
<comment type="subcellular location">
    <subcellularLocation>
        <location evidence="1">Cell envelope</location>
    </subcellularLocation>
</comment>
<name>A0A4P9C9G0_EUBML</name>
<dbReference type="GO" id="GO:0015833">
    <property type="term" value="P:peptide transport"/>
    <property type="evidence" value="ECO:0007669"/>
    <property type="project" value="TreeGrafter"/>
</dbReference>
<evidence type="ECO:0000256" key="2">
    <source>
        <dbReference type="ARBA" id="ARBA00005695"/>
    </source>
</evidence>
<dbReference type="PIRSF" id="PIRSF002741">
    <property type="entry name" value="MppA"/>
    <property type="match status" value="1"/>
</dbReference>
<dbReference type="InterPro" id="IPR000914">
    <property type="entry name" value="SBP_5_dom"/>
</dbReference>
<dbReference type="PANTHER" id="PTHR30290:SF10">
    <property type="entry name" value="PERIPLASMIC OLIGOPEPTIDE-BINDING PROTEIN-RELATED"/>
    <property type="match status" value="1"/>
</dbReference>
<accession>A0A4P9C9G0</accession>
<evidence type="ECO:0000256" key="1">
    <source>
        <dbReference type="ARBA" id="ARBA00004196"/>
    </source>
</evidence>
<dbReference type="Pfam" id="PF00496">
    <property type="entry name" value="SBP_bac_5"/>
    <property type="match status" value="1"/>
</dbReference>
<dbReference type="AlphaFoldDB" id="A0A4P9C9G0"/>
<dbReference type="Gene3D" id="3.90.76.10">
    <property type="entry name" value="Dipeptide-binding Protein, Domain 1"/>
    <property type="match status" value="1"/>
</dbReference>
<dbReference type="PROSITE" id="PS51257">
    <property type="entry name" value="PROKAR_LIPOPROTEIN"/>
    <property type="match status" value="1"/>
</dbReference>
<dbReference type="CDD" id="cd00995">
    <property type="entry name" value="PBP2_NikA_DppA_OppA_like"/>
    <property type="match status" value="1"/>
</dbReference>
<evidence type="ECO:0000313" key="8">
    <source>
        <dbReference type="Proteomes" id="UP000218387"/>
    </source>
</evidence>
<dbReference type="Gene3D" id="3.40.190.10">
    <property type="entry name" value="Periplasmic binding protein-like II"/>
    <property type="match status" value="1"/>
</dbReference>
<dbReference type="GO" id="GO:0030313">
    <property type="term" value="C:cell envelope"/>
    <property type="evidence" value="ECO:0007669"/>
    <property type="project" value="UniProtKB-SubCell"/>
</dbReference>
<evidence type="ECO:0000256" key="5">
    <source>
        <dbReference type="SAM" id="SignalP"/>
    </source>
</evidence>
<evidence type="ECO:0000313" key="7">
    <source>
        <dbReference type="EMBL" id="QCT71302.1"/>
    </source>
</evidence>
<feature type="chain" id="PRO_5039511097" evidence="5">
    <location>
        <begin position="22"/>
        <end position="526"/>
    </location>
</feature>
<proteinExistence type="inferred from homology"/>